<accession>A0ABW5R7U4</accession>
<protein>
    <submittedName>
        <fullName evidence="1">Uncharacterized protein</fullName>
    </submittedName>
</protein>
<evidence type="ECO:0000313" key="1">
    <source>
        <dbReference type="EMBL" id="MFD2671147.1"/>
    </source>
</evidence>
<name>A0ABW5R7U4_9BACL</name>
<gene>
    <name evidence="1" type="ORF">ACFSUC_05970</name>
</gene>
<dbReference type="EMBL" id="JBHUMM010000009">
    <property type="protein sequence ID" value="MFD2671147.1"/>
    <property type="molecule type" value="Genomic_DNA"/>
</dbReference>
<evidence type="ECO:0000313" key="2">
    <source>
        <dbReference type="Proteomes" id="UP001597497"/>
    </source>
</evidence>
<sequence length="110" mass="13052">MSRLDIGLIEVKGGATMHFPVWLNDSIQSRFDEHIHKSHQEADILRAYQQFHQVFNTMMTTLNPEQKKQFFQLEEAWNHLHVLEKEWLFKQGLKDGIQLIHALSENQARK</sequence>
<comment type="caution">
    <text evidence="1">The sequence shown here is derived from an EMBL/GenBank/DDBJ whole genome shotgun (WGS) entry which is preliminary data.</text>
</comment>
<dbReference type="RefSeq" id="WP_379928576.1">
    <property type="nucleotide sequence ID" value="NZ_JBHUMM010000009.1"/>
</dbReference>
<reference evidence="2" key="1">
    <citation type="journal article" date="2019" name="Int. J. Syst. Evol. Microbiol.">
        <title>The Global Catalogue of Microorganisms (GCM) 10K type strain sequencing project: providing services to taxonomists for standard genome sequencing and annotation.</title>
        <authorList>
            <consortium name="The Broad Institute Genomics Platform"/>
            <consortium name="The Broad Institute Genome Sequencing Center for Infectious Disease"/>
            <person name="Wu L."/>
            <person name="Ma J."/>
        </authorList>
    </citation>
    <scope>NUCLEOTIDE SEQUENCE [LARGE SCALE GENOMIC DNA]</scope>
    <source>
        <strain evidence="2">KCTC 33676</strain>
    </source>
</reference>
<organism evidence="1 2">
    <name type="scientific">Marinicrinis sediminis</name>
    <dbReference type="NCBI Taxonomy" id="1652465"/>
    <lineage>
        <taxon>Bacteria</taxon>
        <taxon>Bacillati</taxon>
        <taxon>Bacillota</taxon>
        <taxon>Bacilli</taxon>
        <taxon>Bacillales</taxon>
        <taxon>Paenibacillaceae</taxon>
    </lineage>
</organism>
<proteinExistence type="predicted"/>
<keyword evidence="2" id="KW-1185">Reference proteome</keyword>
<dbReference type="Proteomes" id="UP001597497">
    <property type="component" value="Unassembled WGS sequence"/>
</dbReference>